<dbReference type="EMBL" id="CAADRA010000111">
    <property type="protein sequence ID" value="VFT78627.1"/>
    <property type="molecule type" value="Genomic_DNA"/>
</dbReference>
<organism evidence="3 4">
    <name type="scientific">Aphanomyces stellatus</name>
    <dbReference type="NCBI Taxonomy" id="120398"/>
    <lineage>
        <taxon>Eukaryota</taxon>
        <taxon>Sar</taxon>
        <taxon>Stramenopiles</taxon>
        <taxon>Oomycota</taxon>
        <taxon>Saprolegniomycetes</taxon>
        <taxon>Saprolegniales</taxon>
        <taxon>Verrucalvaceae</taxon>
        <taxon>Aphanomyces</taxon>
    </lineage>
</organism>
<feature type="domain" description="N-acetyltransferase" evidence="1">
    <location>
        <begin position="1"/>
        <end position="160"/>
    </location>
</feature>
<evidence type="ECO:0000259" key="1">
    <source>
        <dbReference type="PROSITE" id="PS51186"/>
    </source>
</evidence>
<dbReference type="PROSITE" id="PS51186">
    <property type="entry name" value="GNAT"/>
    <property type="match status" value="1"/>
</dbReference>
<protein>
    <submittedName>
        <fullName evidence="3">Aste57867_1410 protein</fullName>
    </submittedName>
</protein>
<name>A0A485K5K0_9STRA</name>
<dbReference type="GO" id="GO:0016747">
    <property type="term" value="F:acyltransferase activity, transferring groups other than amino-acyl groups"/>
    <property type="evidence" value="ECO:0007669"/>
    <property type="project" value="InterPro"/>
</dbReference>
<sequence>MIRPVAATDSKADLVALGASTGIFEPGEAEMLLGDTLDQLQANALGNHHHAFVAVDDATGAIDGWVYFSVMKDTDRVWNLWWIGVAPARQGKGVGRQLMEFVEGFVRQQDGRILLVETSATERLAKTRAVYARLGYTNCGTIPDFYADGDGKVTFWKRIL</sequence>
<evidence type="ECO:0000313" key="4">
    <source>
        <dbReference type="Proteomes" id="UP000332933"/>
    </source>
</evidence>
<reference evidence="2" key="2">
    <citation type="submission" date="2019-06" db="EMBL/GenBank/DDBJ databases">
        <title>Genomics analysis of Aphanomyces spp. identifies a new class of oomycete effector associated with host adaptation.</title>
        <authorList>
            <person name="Gaulin E."/>
        </authorList>
    </citation>
    <scope>NUCLEOTIDE SEQUENCE</scope>
    <source>
        <strain evidence="2">CBS 578.67</strain>
    </source>
</reference>
<reference evidence="3 4" key="1">
    <citation type="submission" date="2019-03" db="EMBL/GenBank/DDBJ databases">
        <authorList>
            <person name="Gaulin E."/>
            <person name="Dumas B."/>
        </authorList>
    </citation>
    <scope>NUCLEOTIDE SEQUENCE [LARGE SCALE GENOMIC DNA]</scope>
    <source>
        <strain evidence="3">CBS 568.67</strain>
    </source>
</reference>
<dbReference type="Gene3D" id="3.40.630.30">
    <property type="match status" value="1"/>
</dbReference>
<dbReference type="InterPro" id="IPR000182">
    <property type="entry name" value="GNAT_dom"/>
</dbReference>
<dbReference type="CDD" id="cd04301">
    <property type="entry name" value="NAT_SF"/>
    <property type="match status" value="1"/>
</dbReference>
<dbReference type="SUPFAM" id="SSF55729">
    <property type="entry name" value="Acyl-CoA N-acyltransferases (Nat)"/>
    <property type="match status" value="1"/>
</dbReference>
<evidence type="ECO:0000313" key="3">
    <source>
        <dbReference type="EMBL" id="VFT78627.1"/>
    </source>
</evidence>
<dbReference type="OrthoDB" id="2139365at2759"/>
<accession>A0A485K5K0</accession>
<dbReference type="EMBL" id="VJMH01000111">
    <property type="protein sequence ID" value="KAF0718892.1"/>
    <property type="molecule type" value="Genomic_DNA"/>
</dbReference>
<dbReference type="AlphaFoldDB" id="A0A485K5K0"/>
<dbReference type="Pfam" id="PF13508">
    <property type="entry name" value="Acetyltransf_7"/>
    <property type="match status" value="1"/>
</dbReference>
<dbReference type="Proteomes" id="UP000332933">
    <property type="component" value="Unassembled WGS sequence"/>
</dbReference>
<evidence type="ECO:0000313" key="2">
    <source>
        <dbReference type="EMBL" id="KAF0718892.1"/>
    </source>
</evidence>
<proteinExistence type="predicted"/>
<gene>
    <name evidence="3" type="primary">Aste57867_1410</name>
    <name evidence="2" type="ORF">As57867_001409</name>
    <name evidence="3" type="ORF">ASTE57867_1410</name>
</gene>
<keyword evidence="4" id="KW-1185">Reference proteome</keyword>
<dbReference type="InterPro" id="IPR016181">
    <property type="entry name" value="Acyl_CoA_acyltransferase"/>
</dbReference>